<dbReference type="PANTHER" id="PTHR30619:SF1">
    <property type="entry name" value="RECOMBINATION PROTEIN 2"/>
    <property type="match status" value="1"/>
</dbReference>
<feature type="transmembrane region" description="Helical" evidence="7">
    <location>
        <begin position="21"/>
        <end position="42"/>
    </location>
</feature>
<comment type="caution">
    <text evidence="11">The sequence shown here is derived from an EMBL/GenBank/DDBJ whole genome shotgun (WGS) entry which is preliminary data.</text>
</comment>
<evidence type="ECO:0000256" key="7">
    <source>
        <dbReference type="SAM" id="Phobius"/>
    </source>
</evidence>
<name>A0A7Y9IV96_9BURK</name>
<dbReference type="RefSeq" id="WP_179587499.1">
    <property type="nucleotide sequence ID" value="NZ_JACBYR010000001.1"/>
</dbReference>
<dbReference type="NCBIfam" id="TIGR00360">
    <property type="entry name" value="ComEC_N-term"/>
    <property type="match status" value="1"/>
</dbReference>
<proteinExistence type="predicted"/>
<gene>
    <name evidence="11" type="ORF">FHW18_002991</name>
</gene>
<feature type="transmembrane region" description="Helical" evidence="7">
    <location>
        <begin position="401"/>
        <end position="420"/>
    </location>
</feature>
<organism evidence="11 12">
    <name type="scientific">Pigmentiphaga litoralis</name>
    <dbReference type="NCBI Taxonomy" id="516702"/>
    <lineage>
        <taxon>Bacteria</taxon>
        <taxon>Pseudomonadati</taxon>
        <taxon>Pseudomonadota</taxon>
        <taxon>Betaproteobacteria</taxon>
        <taxon>Burkholderiales</taxon>
        <taxon>Alcaligenaceae</taxon>
        <taxon>Pigmentiphaga</taxon>
    </lineage>
</organism>
<protein>
    <submittedName>
        <fullName evidence="11">Competence protein ComEC</fullName>
    </submittedName>
</protein>
<evidence type="ECO:0000259" key="8">
    <source>
        <dbReference type="Pfam" id="PF00753"/>
    </source>
</evidence>
<keyword evidence="4 7" id="KW-1133">Transmembrane helix</keyword>
<evidence type="ECO:0000259" key="10">
    <source>
        <dbReference type="Pfam" id="PF13567"/>
    </source>
</evidence>
<feature type="domain" description="ComEC/Rec2-related protein" evidence="9">
    <location>
        <begin position="273"/>
        <end position="561"/>
    </location>
</feature>
<feature type="compositionally biased region" description="Low complexity" evidence="6">
    <location>
        <begin position="731"/>
        <end position="741"/>
    </location>
</feature>
<reference evidence="11 12" key="1">
    <citation type="submission" date="2020-07" db="EMBL/GenBank/DDBJ databases">
        <title>Genomic Encyclopedia of Type Strains, Phase IV (KMG-V): Genome sequencing to study the core and pangenomes of soil and plant-associated prokaryotes.</title>
        <authorList>
            <person name="Whitman W."/>
        </authorList>
    </citation>
    <scope>NUCLEOTIDE SEQUENCE [LARGE SCALE GENOMIC DNA]</scope>
    <source>
        <strain evidence="11 12">SAS40</strain>
    </source>
</reference>
<dbReference type="GO" id="GO:0005886">
    <property type="term" value="C:plasma membrane"/>
    <property type="evidence" value="ECO:0007669"/>
    <property type="project" value="UniProtKB-SubCell"/>
</dbReference>
<dbReference type="Pfam" id="PF00753">
    <property type="entry name" value="Lactamase_B"/>
    <property type="match status" value="1"/>
</dbReference>
<dbReference type="Gene3D" id="3.60.15.10">
    <property type="entry name" value="Ribonuclease Z/Hydroxyacylglutathione hydrolase-like"/>
    <property type="match status" value="1"/>
</dbReference>
<dbReference type="InterPro" id="IPR052159">
    <property type="entry name" value="Competence_DNA_uptake"/>
</dbReference>
<dbReference type="InterPro" id="IPR036866">
    <property type="entry name" value="RibonucZ/Hydroxyglut_hydro"/>
</dbReference>
<evidence type="ECO:0000313" key="11">
    <source>
        <dbReference type="EMBL" id="NYE83720.1"/>
    </source>
</evidence>
<evidence type="ECO:0000256" key="5">
    <source>
        <dbReference type="ARBA" id="ARBA00023136"/>
    </source>
</evidence>
<sequence>MGRWAAWAFVVGAALVHGLPALPHVLLGVIVFIAFVCAGAGLWQAADVRARRPWVGWLAWPALALGLGAAMTMVRADFRLRDALDASVENQAMPLTWRVAGLATVTDRGQRFEADIIDPPPGVPTRVLVMQPSAGRFGQPGRSPHSVPPDRASPSGSPIDRTSAVRPVGSVASSLPGASDPIPMGVVPGNIWTGRLALKRPHGLLNPHGFDYEAHLFQQGIRATATVRGPATRVGDAPYASFDIAIQRVRHRLREAMAPGLEGTRYGGVILALAMGDQAAIRKEDWRTFNLTGITHLVSISGLHVTMMAALGGALAMLGWSRLSWRGVMLAERAPAQVMGACAALCVAWAYCLVAGWGIPAQRTFFMLAVVAVAAIARLRLGGPRVLALAAATVTVLDPWAPVSAGFWLSFGAVAVLMLAGSGRWRRQRVPDVAGRLTVWRHRLGQGLRDAARLQAALTLGLLPLLALMFQQVSLVSPIANAIAIPVVSLVVTPLALAAMFLSVLPGPDGLAHLVSAAAQGVFAAVMWPVQALADLPYASATTAAAPWPWVAIGLLGVAWTLQPAGLPRRWLGIALVLPVLCYRPERPEAGDWRLAVLDVGQGGAAVLETATQTLVFDTGPPFGDNADAGERVVWPYLRARGIRKVDHLLVSHGDADHAGGLASLLAAVPVTAITASYDVARETAWPATLPGLPSATRSGPCEAGQAWQVDGVTFHMLYPRAVTGKPRSPPADAATARRASADRNANSCVLHVQGRHHSALLPGDIGAEQEDVILRSARLQGGVVPAARTNGAASAGDVDEGNADEGKADEGNVDEGNGYEGNGYEGNAANLVAAARHSVDRVAAANLGAGQSPDADALASPLPADVALMAHHGSRHSSHVAWTVAVAARHAVAQAGYLNSYRHPHPDALARWQAAGAAIHRTDRHGAVIFTSRRGVLSVSREREQRRRYWHAE</sequence>
<keyword evidence="12" id="KW-1185">Reference proteome</keyword>
<evidence type="ECO:0000259" key="9">
    <source>
        <dbReference type="Pfam" id="PF03772"/>
    </source>
</evidence>
<feature type="transmembrane region" description="Helical" evidence="7">
    <location>
        <begin position="451"/>
        <end position="470"/>
    </location>
</feature>
<dbReference type="EMBL" id="JACBYR010000001">
    <property type="protein sequence ID" value="NYE83720.1"/>
    <property type="molecule type" value="Genomic_DNA"/>
</dbReference>
<accession>A0A7Y9IV96</accession>
<dbReference type="Proteomes" id="UP000542125">
    <property type="component" value="Unassembled WGS sequence"/>
</dbReference>
<evidence type="ECO:0000256" key="2">
    <source>
        <dbReference type="ARBA" id="ARBA00022475"/>
    </source>
</evidence>
<feature type="region of interest" description="Disordered" evidence="6">
    <location>
        <begin position="133"/>
        <end position="176"/>
    </location>
</feature>
<evidence type="ECO:0000256" key="6">
    <source>
        <dbReference type="SAM" id="MobiDB-lite"/>
    </source>
</evidence>
<dbReference type="NCBIfam" id="TIGR00361">
    <property type="entry name" value="ComEC_Rec2"/>
    <property type="match status" value="1"/>
</dbReference>
<dbReference type="Pfam" id="PF13567">
    <property type="entry name" value="DUF4131"/>
    <property type="match status" value="1"/>
</dbReference>
<dbReference type="AlphaFoldDB" id="A0A7Y9IV96"/>
<evidence type="ECO:0000256" key="4">
    <source>
        <dbReference type="ARBA" id="ARBA00022989"/>
    </source>
</evidence>
<feature type="region of interest" description="Disordered" evidence="6">
    <location>
        <begin position="790"/>
        <end position="823"/>
    </location>
</feature>
<dbReference type="Pfam" id="PF03772">
    <property type="entry name" value="Competence"/>
    <property type="match status" value="1"/>
</dbReference>
<evidence type="ECO:0000256" key="1">
    <source>
        <dbReference type="ARBA" id="ARBA00004651"/>
    </source>
</evidence>
<evidence type="ECO:0000313" key="12">
    <source>
        <dbReference type="Proteomes" id="UP000542125"/>
    </source>
</evidence>
<dbReference type="CDD" id="cd07731">
    <property type="entry name" value="ComA-like_MBL-fold"/>
    <property type="match status" value="1"/>
</dbReference>
<dbReference type="InterPro" id="IPR004477">
    <property type="entry name" value="ComEC_N"/>
</dbReference>
<feature type="transmembrane region" description="Helical" evidence="7">
    <location>
        <begin position="511"/>
        <end position="530"/>
    </location>
</feature>
<keyword evidence="2" id="KW-1003">Cell membrane</keyword>
<dbReference type="SUPFAM" id="SSF56281">
    <property type="entry name" value="Metallo-hydrolase/oxidoreductase"/>
    <property type="match status" value="1"/>
</dbReference>
<feature type="domain" description="DUF4131" evidence="10">
    <location>
        <begin position="173"/>
        <end position="230"/>
    </location>
</feature>
<feature type="transmembrane region" description="Helical" evidence="7">
    <location>
        <begin position="54"/>
        <end position="74"/>
    </location>
</feature>
<dbReference type="InterPro" id="IPR035681">
    <property type="entry name" value="ComA-like_MBL"/>
</dbReference>
<keyword evidence="5 7" id="KW-0472">Membrane</keyword>
<dbReference type="InterPro" id="IPR004797">
    <property type="entry name" value="Competence_ComEC/Rec2"/>
</dbReference>
<comment type="subcellular location">
    <subcellularLocation>
        <location evidence="1">Cell membrane</location>
        <topology evidence="1">Multi-pass membrane protein</topology>
    </subcellularLocation>
</comment>
<feature type="region of interest" description="Disordered" evidence="6">
    <location>
        <begin position="722"/>
        <end position="741"/>
    </location>
</feature>
<feature type="transmembrane region" description="Helical" evidence="7">
    <location>
        <begin position="338"/>
        <end position="357"/>
    </location>
</feature>
<dbReference type="GO" id="GO:0030420">
    <property type="term" value="P:establishment of competence for transformation"/>
    <property type="evidence" value="ECO:0007669"/>
    <property type="project" value="InterPro"/>
</dbReference>
<feature type="transmembrane region" description="Helical" evidence="7">
    <location>
        <begin position="297"/>
        <end position="318"/>
    </location>
</feature>
<dbReference type="PANTHER" id="PTHR30619">
    <property type="entry name" value="DNA INTERNALIZATION/COMPETENCE PROTEIN COMEC/REC2"/>
    <property type="match status" value="1"/>
</dbReference>
<dbReference type="InterPro" id="IPR001279">
    <property type="entry name" value="Metallo-B-lactamas"/>
</dbReference>
<dbReference type="InterPro" id="IPR025405">
    <property type="entry name" value="DUF4131"/>
</dbReference>
<keyword evidence="3 7" id="KW-0812">Transmembrane</keyword>
<feature type="domain" description="Metallo-beta-lactamase" evidence="8">
    <location>
        <begin position="600"/>
        <end position="678"/>
    </location>
</feature>
<feature type="transmembrane region" description="Helical" evidence="7">
    <location>
        <begin position="364"/>
        <end position="381"/>
    </location>
</feature>
<feature type="transmembrane region" description="Helical" evidence="7">
    <location>
        <begin position="482"/>
        <end position="504"/>
    </location>
</feature>
<evidence type="ECO:0000256" key="3">
    <source>
        <dbReference type="ARBA" id="ARBA00022692"/>
    </source>
</evidence>